<keyword evidence="4" id="KW-0808">Transferase</keyword>
<gene>
    <name evidence="17" type="ORF">Acr_00g0012210</name>
</gene>
<evidence type="ECO:0000256" key="15">
    <source>
        <dbReference type="SAM" id="MobiDB-lite"/>
    </source>
</evidence>
<evidence type="ECO:0000256" key="2">
    <source>
        <dbReference type="ARBA" id="ARBA00012513"/>
    </source>
</evidence>
<dbReference type="InterPro" id="IPR000719">
    <property type="entry name" value="Prot_kinase_dom"/>
</dbReference>
<keyword evidence="12" id="KW-0325">Glycoprotein</keyword>
<keyword evidence="18" id="KW-1185">Reference proteome</keyword>
<dbReference type="InterPro" id="IPR045272">
    <property type="entry name" value="ANXUR1/2-like"/>
</dbReference>
<evidence type="ECO:0000256" key="12">
    <source>
        <dbReference type="ARBA" id="ARBA00023180"/>
    </source>
</evidence>
<dbReference type="PANTHER" id="PTHR34590:SF5">
    <property type="entry name" value="OS04G0586500 PROTEIN"/>
    <property type="match status" value="1"/>
</dbReference>
<evidence type="ECO:0000313" key="18">
    <source>
        <dbReference type="Proteomes" id="UP000585474"/>
    </source>
</evidence>
<evidence type="ECO:0000313" key="17">
    <source>
        <dbReference type="EMBL" id="GFS30492.1"/>
    </source>
</evidence>
<evidence type="ECO:0000256" key="7">
    <source>
        <dbReference type="ARBA" id="ARBA00022741"/>
    </source>
</evidence>
<sequence>MRYSPTPVLISLVFFFCLHHFVVTIAVDFLTLYSPIDNVAINCGSSGDSTAPDGREWVGDIGSKLAQLRQWTSKSVTLKDFHKLSDMVHTVPYMSARISRSQFSYTFKVNPGQKYIRLHFYPESYPGFERSKAFFTVKAGPYTLLSNFSASLTADALGLKFFVKEFCLNIGENQALTITFFPYPSSPSGSAYAFINGIEVVSMPTSLYYTQSNDPGSLVVGRTYRFHIENSTALEVVQRLNVGGSSIPPSQDSGMFREWSEDSNYLIESGVLPISTNIPIKYTSIPAYIAPQKVYQTAWSMGLTQQSNQMNYFTWKLSVDLGFRYLIRLHFCELEYWVKQIGQRKFCILINKQIAEASADLIEWSGGNGVAMYRDYVVMMEGDRMEGKRDLFMALRPHCHDRGTKHSSDPILNGLEVFKLSNPDNNLASPNPKPKPLADARASKGPKPGKLASGNAVVNGVIIVIILVNIVVHQLCFWEENSGKENISKSSRKETCQRFSLSEILSATNNFDDTLTIGCGGFGNVYKGFINEGTTTVAIKRLNSKSNQGAHEFWTEVNMLSEVRQTHLVTLIGYCDECQEMILVYEYMAHGTLADHIYKFKRNGNGNSSLTWEQRLSICIGAARGLNYLHTVLCGRPAVDMGLEEDQHSLALWVQRCIREGTIHLIIDPSLRTQISPSCLKVFVEVSKKCLCNYSKDRPSMDDVVGSLELALAAQASSGSYKEGGAFGVGGAENKQIDGIMQLAGADLQGVESPVFEQDHTPLSNERAELTITKADQSMALAAKDKDVQRKKVKDYGPDGGLSWWWRWNPFRQSSKKEKRLPPQLEDLCRYLSLAEIRMATNNFDCNNIIGGSGHTGNLYKGYIDNGRLVVAIKRFEIRSLWARQCWANIEILAELRHINLLSPIGYCSDEGEMILVYSYLSNGSLRNHLRGMHNHSHPLTWKRRLEICIGVARGLQYLHDGTRHTIIHRDTTPSNILFDLDWVPKVSNLMFSKVLQPSSMATNGEFTSAVFGTYGYMAPEYMKTCYVTEKLDVYSLGVVLLEVLSGSPATNPIPHPGIYWPPAIKRPSMSEVAGMLQRVLQLLENSADHVQFSFTSEDDPTETSFRAAAIQAYDTALFNDTGFMVTDTSGTSSSTALYPIETSTANLDDSDYYSSNLAR</sequence>
<comment type="catalytic activity">
    <reaction evidence="13">
        <text>L-threonyl-[protein] + ATP = O-phospho-L-threonyl-[protein] + ADP + H(+)</text>
        <dbReference type="Rhea" id="RHEA:46608"/>
        <dbReference type="Rhea" id="RHEA-COMP:11060"/>
        <dbReference type="Rhea" id="RHEA-COMP:11605"/>
        <dbReference type="ChEBI" id="CHEBI:15378"/>
        <dbReference type="ChEBI" id="CHEBI:30013"/>
        <dbReference type="ChEBI" id="CHEBI:30616"/>
        <dbReference type="ChEBI" id="CHEBI:61977"/>
        <dbReference type="ChEBI" id="CHEBI:456216"/>
        <dbReference type="EC" id="2.7.11.1"/>
    </reaction>
</comment>
<organism evidence="17 18">
    <name type="scientific">Actinidia rufa</name>
    <dbReference type="NCBI Taxonomy" id="165716"/>
    <lineage>
        <taxon>Eukaryota</taxon>
        <taxon>Viridiplantae</taxon>
        <taxon>Streptophyta</taxon>
        <taxon>Embryophyta</taxon>
        <taxon>Tracheophyta</taxon>
        <taxon>Spermatophyta</taxon>
        <taxon>Magnoliopsida</taxon>
        <taxon>eudicotyledons</taxon>
        <taxon>Gunneridae</taxon>
        <taxon>Pentapetalae</taxon>
        <taxon>asterids</taxon>
        <taxon>Ericales</taxon>
        <taxon>Actinidiaceae</taxon>
        <taxon>Actinidia</taxon>
    </lineage>
</organism>
<keyword evidence="11" id="KW-0472">Membrane</keyword>
<dbReference type="InterPro" id="IPR011009">
    <property type="entry name" value="Kinase-like_dom_sf"/>
</dbReference>
<reference evidence="18" key="1">
    <citation type="submission" date="2019-07" db="EMBL/GenBank/DDBJ databases">
        <title>De Novo Assembly of kiwifruit Actinidia rufa.</title>
        <authorList>
            <person name="Sugita-Konishi S."/>
            <person name="Sato K."/>
            <person name="Mori E."/>
            <person name="Abe Y."/>
            <person name="Kisaki G."/>
            <person name="Hamano K."/>
            <person name="Suezawa K."/>
            <person name="Otani M."/>
            <person name="Fukuda T."/>
            <person name="Manabe T."/>
            <person name="Gomi K."/>
            <person name="Tabuchi M."/>
            <person name="Akimitsu K."/>
            <person name="Kataoka I."/>
        </authorList>
    </citation>
    <scope>NUCLEOTIDE SEQUENCE [LARGE SCALE GENOMIC DNA]</scope>
    <source>
        <strain evidence="18">cv. Fuchu</strain>
    </source>
</reference>
<dbReference type="EC" id="2.7.11.1" evidence="2"/>
<keyword evidence="6" id="KW-0732">Signal</keyword>
<evidence type="ECO:0000256" key="13">
    <source>
        <dbReference type="ARBA" id="ARBA00047899"/>
    </source>
</evidence>
<keyword evidence="10" id="KW-1133">Transmembrane helix</keyword>
<keyword evidence="17" id="KW-0675">Receptor</keyword>
<dbReference type="SUPFAM" id="SSF56112">
    <property type="entry name" value="Protein kinase-like (PK-like)"/>
    <property type="match status" value="2"/>
</dbReference>
<keyword evidence="3" id="KW-0723">Serine/threonine-protein kinase</keyword>
<evidence type="ECO:0000259" key="16">
    <source>
        <dbReference type="PROSITE" id="PS50011"/>
    </source>
</evidence>
<dbReference type="Pfam" id="PF00069">
    <property type="entry name" value="Pkinase"/>
    <property type="match status" value="1"/>
</dbReference>
<comment type="catalytic activity">
    <reaction evidence="14">
        <text>L-seryl-[protein] + ATP = O-phospho-L-seryl-[protein] + ADP + H(+)</text>
        <dbReference type="Rhea" id="RHEA:17989"/>
        <dbReference type="Rhea" id="RHEA-COMP:9863"/>
        <dbReference type="Rhea" id="RHEA-COMP:11604"/>
        <dbReference type="ChEBI" id="CHEBI:15378"/>
        <dbReference type="ChEBI" id="CHEBI:29999"/>
        <dbReference type="ChEBI" id="CHEBI:30616"/>
        <dbReference type="ChEBI" id="CHEBI:83421"/>
        <dbReference type="ChEBI" id="CHEBI:456216"/>
        <dbReference type="EC" id="2.7.11.1"/>
    </reaction>
</comment>
<dbReference type="FunFam" id="1.10.510.10:FF:001023">
    <property type="entry name" value="Os07g0541700 protein"/>
    <property type="match status" value="1"/>
</dbReference>
<keyword evidence="7" id="KW-0547">Nucleotide-binding</keyword>
<evidence type="ECO:0000256" key="11">
    <source>
        <dbReference type="ARBA" id="ARBA00023136"/>
    </source>
</evidence>
<dbReference type="Gene3D" id="2.60.120.430">
    <property type="entry name" value="Galactose-binding lectin"/>
    <property type="match status" value="2"/>
</dbReference>
<dbReference type="FunFam" id="2.60.120.430:FF:000007">
    <property type="entry name" value="FERONIA receptor-like kinase"/>
    <property type="match status" value="1"/>
</dbReference>
<feature type="domain" description="Protein kinase" evidence="16">
    <location>
        <begin position="845"/>
        <end position="1160"/>
    </location>
</feature>
<feature type="region of interest" description="Disordered" evidence="15">
    <location>
        <begin position="422"/>
        <end position="450"/>
    </location>
</feature>
<comment type="subcellular location">
    <subcellularLocation>
        <location evidence="1">Membrane</location>
        <topology evidence="1">Single-pass type I membrane protein</topology>
    </subcellularLocation>
</comment>
<comment type="caution">
    <text evidence="17">The sequence shown here is derived from an EMBL/GenBank/DDBJ whole genome shotgun (WGS) entry which is preliminary data.</text>
</comment>
<evidence type="ECO:0000256" key="4">
    <source>
        <dbReference type="ARBA" id="ARBA00022679"/>
    </source>
</evidence>
<dbReference type="PANTHER" id="PTHR34590">
    <property type="entry name" value="OS03G0124300 PROTEIN-RELATED"/>
    <property type="match status" value="1"/>
</dbReference>
<dbReference type="FunFam" id="2.60.120.430:FF:000003">
    <property type="entry name" value="FERONIA receptor-like kinase"/>
    <property type="match status" value="1"/>
</dbReference>
<dbReference type="GO" id="GO:0004714">
    <property type="term" value="F:transmembrane receptor protein tyrosine kinase activity"/>
    <property type="evidence" value="ECO:0007669"/>
    <property type="project" value="InterPro"/>
</dbReference>
<evidence type="ECO:0000256" key="3">
    <source>
        <dbReference type="ARBA" id="ARBA00022527"/>
    </source>
</evidence>
<evidence type="ECO:0000256" key="5">
    <source>
        <dbReference type="ARBA" id="ARBA00022692"/>
    </source>
</evidence>
<evidence type="ECO:0000256" key="1">
    <source>
        <dbReference type="ARBA" id="ARBA00004479"/>
    </source>
</evidence>
<dbReference type="Pfam" id="PF12819">
    <property type="entry name" value="Malectin_like"/>
    <property type="match status" value="1"/>
</dbReference>
<feature type="domain" description="Protein kinase" evidence="16">
    <location>
        <begin position="511"/>
        <end position="825"/>
    </location>
</feature>
<keyword evidence="8 17" id="KW-0418">Kinase</keyword>
<protein>
    <recommendedName>
        <fullName evidence="2">non-specific serine/threonine protein kinase</fullName>
        <ecNumber evidence="2">2.7.11.1</ecNumber>
    </recommendedName>
</protein>
<dbReference type="Proteomes" id="UP000585474">
    <property type="component" value="Unassembled WGS sequence"/>
</dbReference>
<dbReference type="Pfam" id="PF07714">
    <property type="entry name" value="PK_Tyr_Ser-Thr"/>
    <property type="match status" value="1"/>
</dbReference>
<dbReference type="GO" id="GO:0004674">
    <property type="term" value="F:protein serine/threonine kinase activity"/>
    <property type="evidence" value="ECO:0007669"/>
    <property type="project" value="UniProtKB-KW"/>
</dbReference>
<dbReference type="AlphaFoldDB" id="A0A7J0D9N7"/>
<proteinExistence type="predicted"/>
<dbReference type="EMBL" id="BJWL01000124">
    <property type="protein sequence ID" value="GFS30492.1"/>
    <property type="molecule type" value="Genomic_DNA"/>
</dbReference>
<name>A0A7J0D9N7_9ERIC</name>
<dbReference type="PROSITE" id="PS50011">
    <property type="entry name" value="PROTEIN_KINASE_DOM"/>
    <property type="match status" value="2"/>
</dbReference>
<dbReference type="InterPro" id="IPR001245">
    <property type="entry name" value="Ser-Thr/Tyr_kinase_cat_dom"/>
</dbReference>
<dbReference type="Gene3D" id="3.30.200.20">
    <property type="entry name" value="Phosphorylase Kinase, domain 1"/>
    <property type="match status" value="2"/>
</dbReference>
<keyword evidence="9" id="KW-0067">ATP-binding</keyword>
<keyword evidence="5" id="KW-0812">Transmembrane</keyword>
<dbReference type="GO" id="GO:0016020">
    <property type="term" value="C:membrane"/>
    <property type="evidence" value="ECO:0007669"/>
    <property type="project" value="UniProtKB-SubCell"/>
</dbReference>
<accession>A0A7J0D9N7</accession>
<evidence type="ECO:0000256" key="9">
    <source>
        <dbReference type="ARBA" id="ARBA00022840"/>
    </source>
</evidence>
<evidence type="ECO:0000256" key="6">
    <source>
        <dbReference type="ARBA" id="ARBA00022729"/>
    </source>
</evidence>
<evidence type="ECO:0000256" key="8">
    <source>
        <dbReference type="ARBA" id="ARBA00022777"/>
    </source>
</evidence>
<dbReference type="GO" id="GO:0005524">
    <property type="term" value="F:ATP binding"/>
    <property type="evidence" value="ECO:0007669"/>
    <property type="project" value="UniProtKB-KW"/>
</dbReference>
<evidence type="ECO:0000256" key="14">
    <source>
        <dbReference type="ARBA" id="ARBA00048679"/>
    </source>
</evidence>
<dbReference type="InterPro" id="IPR024788">
    <property type="entry name" value="Malectin-like_Carb-bd_dom"/>
</dbReference>
<dbReference type="Gene3D" id="1.10.510.10">
    <property type="entry name" value="Transferase(Phosphotransferase) domain 1"/>
    <property type="match status" value="3"/>
</dbReference>
<dbReference type="FunFam" id="3.30.200.20:FF:000039">
    <property type="entry name" value="receptor-like protein kinase FERONIA"/>
    <property type="match status" value="1"/>
</dbReference>
<evidence type="ECO:0000256" key="10">
    <source>
        <dbReference type="ARBA" id="ARBA00022989"/>
    </source>
</evidence>
<dbReference type="OrthoDB" id="1720310at2759"/>